<evidence type="ECO:0000313" key="1">
    <source>
        <dbReference type="EMBL" id="PNR54437.1"/>
    </source>
</evidence>
<dbReference type="EnsemblPlants" id="Pp3c5_24650V3.2">
    <property type="protein sequence ID" value="PAC:32954222.CDS.1"/>
    <property type="gene ID" value="Pp3c5_24650"/>
</dbReference>
<dbReference type="InterPro" id="IPR055323">
    <property type="entry name" value="C57A10.07/YOR238W"/>
</dbReference>
<dbReference type="Gramene" id="Pp3c5_24650V3.1">
    <property type="protein sequence ID" value="PAC:32954221.CDS.1"/>
    <property type="gene ID" value="Pp3c5_24650"/>
</dbReference>
<sequence>MYGEAFGTPFASVRKYGQSFSELNLPYTNLQNLVTVAALPLYTSSKCDKPDVENSSFVEPYQNQSDSQDTFIHDIKAGVEAAAAVTAALLLFSGGETWKDAGPSSEAQSYWSAAESEVWFGKEDVRLRTLTEEFARDTFENLMFSVCRFRGSTGHYPTNITVVSYDFIKLRFTDVHRHALRFPET</sequence>
<dbReference type="EMBL" id="ABEU02000005">
    <property type="protein sequence ID" value="PNR54437.1"/>
    <property type="molecule type" value="Genomic_DNA"/>
</dbReference>
<dbReference type="Gramene" id="Pp3c5_24650V3.2">
    <property type="protein sequence ID" value="PAC:32954222.CDS.1"/>
    <property type="gene ID" value="Pp3c5_24650"/>
</dbReference>
<protein>
    <submittedName>
        <fullName evidence="1 2">Uncharacterized protein</fullName>
    </submittedName>
</protein>
<reference evidence="1 3" key="2">
    <citation type="journal article" date="2018" name="Plant J.">
        <title>The Physcomitrella patens chromosome-scale assembly reveals moss genome structure and evolution.</title>
        <authorList>
            <person name="Lang D."/>
            <person name="Ullrich K.K."/>
            <person name="Murat F."/>
            <person name="Fuchs J."/>
            <person name="Jenkins J."/>
            <person name="Haas F.B."/>
            <person name="Piednoel M."/>
            <person name="Gundlach H."/>
            <person name="Van Bel M."/>
            <person name="Meyberg R."/>
            <person name="Vives C."/>
            <person name="Morata J."/>
            <person name="Symeonidi A."/>
            <person name="Hiss M."/>
            <person name="Muchero W."/>
            <person name="Kamisugi Y."/>
            <person name="Saleh O."/>
            <person name="Blanc G."/>
            <person name="Decker E.L."/>
            <person name="van Gessel N."/>
            <person name="Grimwood J."/>
            <person name="Hayes R.D."/>
            <person name="Graham S.W."/>
            <person name="Gunter L.E."/>
            <person name="McDaniel S.F."/>
            <person name="Hoernstein S.N.W."/>
            <person name="Larsson A."/>
            <person name="Li F.W."/>
            <person name="Perroud P.F."/>
            <person name="Phillips J."/>
            <person name="Ranjan P."/>
            <person name="Rokshar D.S."/>
            <person name="Rothfels C.J."/>
            <person name="Schneider L."/>
            <person name="Shu S."/>
            <person name="Stevenson D.W."/>
            <person name="Thummler F."/>
            <person name="Tillich M."/>
            <person name="Villarreal Aguilar J.C."/>
            <person name="Widiez T."/>
            <person name="Wong G.K."/>
            <person name="Wymore A."/>
            <person name="Zhang Y."/>
            <person name="Zimmer A.D."/>
            <person name="Quatrano R.S."/>
            <person name="Mayer K.F.X."/>
            <person name="Goodstein D."/>
            <person name="Casacuberta J.M."/>
            <person name="Vandepoele K."/>
            <person name="Reski R."/>
            <person name="Cuming A.C."/>
            <person name="Tuskan G.A."/>
            <person name="Maumus F."/>
            <person name="Salse J."/>
            <person name="Schmutz J."/>
            <person name="Rensing S.A."/>
        </authorList>
    </citation>
    <scope>NUCLEOTIDE SEQUENCE [LARGE SCALE GENOMIC DNA]</scope>
    <source>
        <strain evidence="2 3">cv. Gransden 2004</strain>
    </source>
</reference>
<name>A0A2K1KKY8_PHYPA</name>
<dbReference type="STRING" id="3218.A0A2K1KKY8"/>
<dbReference type="EnsemblPlants" id="Pp3c5_24650V3.1">
    <property type="protein sequence ID" value="PAC:32954221.CDS.1"/>
    <property type="gene ID" value="Pp3c5_24650"/>
</dbReference>
<evidence type="ECO:0000313" key="3">
    <source>
        <dbReference type="Proteomes" id="UP000006727"/>
    </source>
</evidence>
<dbReference type="AlphaFoldDB" id="A0A2K1KKY8"/>
<reference evidence="2" key="3">
    <citation type="submission" date="2020-12" db="UniProtKB">
        <authorList>
            <consortium name="EnsemblPlants"/>
        </authorList>
    </citation>
    <scope>IDENTIFICATION</scope>
</reference>
<accession>A0A2K1KKY8</accession>
<organism evidence="1">
    <name type="scientific">Physcomitrium patens</name>
    <name type="common">Spreading-leaved earth moss</name>
    <name type="synonym">Physcomitrella patens</name>
    <dbReference type="NCBI Taxonomy" id="3218"/>
    <lineage>
        <taxon>Eukaryota</taxon>
        <taxon>Viridiplantae</taxon>
        <taxon>Streptophyta</taxon>
        <taxon>Embryophyta</taxon>
        <taxon>Bryophyta</taxon>
        <taxon>Bryophytina</taxon>
        <taxon>Bryopsida</taxon>
        <taxon>Funariidae</taxon>
        <taxon>Funariales</taxon>
        <taxon>Funariaceae</taxon>
        <taxon>Physcomitrium</taxon>
    </lineage>
</organism>
<gene>
    <name evidence="1" type="ORF">PHYPA_008114</name>
</gene>
<dbReference type="PaxDb" id="3218-PP1S23_271V6.1"/>
<reference evidence="1 3" key="1">
    <citation type="journal article" date="2008" name="Science">
        <title>The Physcomitrella genome reveals evolutionary insights into the conquest of land by plants.</title>
        <authorList>
            <person name="Rensing S."/>
            <person name="Lang D."/>
            <person name="Zimmer A."/>
            <person name="Terry A."/>
            <person name="Salamov A."/>
            <person name="Shapiro H."/>
            <person name="Nishiyama T."/>
            <person name="Perroud P.-F."/>
            <person name="Lindquist E."/>
            <person name="Kamisugi Y."/>
            <person name="Tanahashi T."/>
            <person name="Sakakibara K."/>
            <person name="Fujita T."/>
            <person name="Oishi K."/>
            <person name="Shin-I T."/>
            <person name="Kuroki Y."/>
            <person name="Toyoda A."/>
            <person name="Suzuki Y."/>
            <person name="Hashimoto A."/>
            <person name="Yamaguchi K."/>
            <person name="Sugano A."/>
            <person name="Kohara Y."/>
            <person name="Fujiyama A."/>
            <person name="Anterola A."/>
            <person name="Aoki S."/>
            <person name="Ashton N."/>
            <person name="Barbazuk W.B."/>
            <person name="Barker E."/>
            <person name="Bennetzen J."/>
            <person name="Bezanilla M."/>
            <person name="Blankenship R."/>
            <person name="Cho S.H."/>
            <person name="Dutcher S."/>
            <person name="Estelle M."/>
            <person name="Fawcett J.A."/>
            <person name="Gundlach H."/>
            <person name="Hanada K."/>
            <person name="Heyl A."/>
            <person name="Hicks K.A."/>
            <person name="Hugh J."/>
            <person name="Lohr M."/>
            <person name="Mayer K."/>
            <person name="Melkozernov A."/>
            <person name="Murata T."/>
            <person name="Nelson D."/>
            <person name="Pils B."/>
            <person name="Prigge M."/>
            <person name="Reiss B."/>
            <person name="Renner T."/>
            <person name="Rombauts S."/>
            <person name="Rushton P."/>
            <person name="Sanderfoot A."/>
            <person name="Schween G."/>
            <person name="Shiu S.-H."/>
            <person name="Stueber K."/>
            <person name="Theodoulou F.L."/>
            <person name="Tu H."/>
            <person name="Van de Peer Y."/>
            <person name="Verrier P.J."/>
            <person name="Waters E."/>
            <person name="Wood A."/>
            <person name="Yang L."/>
            <person name="Cove D."/>
            <person name="Cuming A."/>
            <person name="Hasebe M."/>
            <person name="Lucas S."/>
            <person name="Mishler D.B."/>
            <person name="Reski R."/>
            <person name="Grigoriev I."/>
            <person name="Quatrano R.S."/>
            <person name="Boore J.L."/>
        </authorList>
    </citation>
    <scope>NUCLEOTIDE SEQUENCE [LARGE SCALE GENOMIC DNA]</scope>
    <source>
        <strain evidence="2 3">cv. Gransden 2004</strain>
    </source>
</reference>
<proteinExistence type="predicted"/>
<dbReference type="PANTHER" id="PTHR28110">
    <property type="entry name" value="TRANSMEMBRANE PROTEIN"/>
    <property type="match status" value="1"/>
</dbReference>
<dbReference type="Proteomes" id="UP000006727">
    <property type="component" value="Chromosome 5"/>
</dbReference>
<keyword evidence="3" id="KW-1185">Reference proteome</keyword>
<evidence type="ECO:0000313" key="2">
    <source>
        <dbReference type="EnsemblPlants" id="PAC:32954221.CDS.1"/>
    </source>
</evidence>
<dbReference type="PANTHER" id="PTHR28110:SF1">
    <property type="entry name" value="TRANSMEMBRANE PROTEIN"/>
    <property type="match status" value="1"/>
</dbReference>
<dbReference type="InParanoid" id="A0A2K1KKY8"/>